<evidence type="ECO:0000313" key="2">
    <source>
        <dbReference type="EMBL" id="MRX66044.1"/>
    </source>
</evidence>
<feature type="transmembrane region" description="Helical" evidence="1">
    <location>
        <begin position="38"/>
        <end position="58"/>
    </location>
</feature>
<accession>A0A6I2MUE8</accession>
<protein>
    <submittedName>
        <fullName evidence="2">Uncharacterized protein</fullName>
    </submittedName>
</protein>
<organism evidence="2 3">
    <name type="scientific">Maribacter luteus</name>
    <dbReference type="NCBI Taxonomy" id="2594478"/>
    <lineage>
        <taxon>Bacteria</taxon>
        <taxon>Pseudomonadati</taxon>
        <taxon>Bacteroidota</taxon>
        <taxon>Flavobacteriia</taxon>
        <taxon>Flavobacteriales</taxon>
        <taxon>Flavobacteriaceae</taxon>
        <taxon>Maribacter</taxon>
    </lineage>
</organism>
<feature type="transmembrane region" description="Helical" evidence="1">
    <location>
        <begin position="6"/>
        <end position="31"/>
    </location>
</feature>
<dbReference type="EMBL" id="WKJH01000030">
    <property type="protein sequence ID" value="MRX66044.1"/>
    <property type="molecule type" value="Genomic_DNA"/>
</dbReference>
<keyword evidence="1" id="KW-0812">Transmembrane</keyword>
<gene>
    <name evidence="2" type="ORF">GJ691_17975</name>
</gene>
<proteinExistence type="predicted"/>
<keyword evidence="1" id="KW-1133">Transmembrane helix</keyword>
<dbReference type="RefSeq" id="WP_154369469.1">
    <property type="nucleotide sequence ID" value="NZ_WKJH01000030.1"/>
</dbReference>
<dbReference type="AlphaFoldDB" id="A0A6I2MUE8"/>
<reference evidence="2 3" key="1">
    <citation type="submission" date="2019-11" db="EMBL/GenBank/DDBJ databases">
        <title>Maribacter lutea sp. nov., a marine bacterium isolated from intertidal sand.</title>
        <authorList>
            <person name="Liu A."/>
        </authorList>
    </citation>
    <scope>NUCLEOTIDE SEQUENCE [LARGE SCALE GENOMIC DNA]</scope>
    <source>
        <strain evidence="2 3">RZ05</strain>
    </source>
</reference>
<dbReference type="Proteomes" id="UP000443153">
    <property type="component" value="Unassembled WGS sequence"/>
</dbReference>
<evidence type="ECO:0000256" key="1">
    <source>
        <dbReference type="SAM" id="Phobius"/>
    </source>
</evidence>
<evidence type="ECO:0000313" key="3">
    <source>
        <dbReference type="Proteomes" id="UP000443153"/>
    </source>
</evidence>
<sequence length="102" mass="10922">MESYEIYFTIGGVFGFLAQAAILVFSIAYYVKLKSIGTLLMTIGSLLGTMIFLSRPLLSVLAGTMGSMEIVKTQGLLSIASSIFIIVFAIGFAMNVLATPKK</sequence>
<keyword evidence="3" id="KW-1185">Reference proteome</keyword>
<feature type="transmembrane region" description="Helical" evidence="1">
    <location>
        <begin position="78"/>
        <end position="98"/>
    </location>
</feature>
<dbReference type="OrthoDB" id="1453975at2"/>
<comment type="caution">
    <text evidence="2">The sequence shown here is derived from an EMBL/GenBank/DDBJ whole genome shotgun (WGS) entry which is preliminary data.</text>
</comment>
<keyword evidence="1" id="KW-0472">Membrane</keyword>
<name>A0A6I2MUE8_9FLAO</name>